<dbReference type="SMART" id="SM00710">
    <property type="entry name" value="PbH1"/>
    <property type="match status" value="6"/>
</dbReference>
<evidence type="ECO:0000256" key="10">
    <source>
        <dbReference type="SAM" id="SignalP"/>
    </source>
</evidence>
<evidence type="ECO:0000256" key="5">
    <source>
        <dbReference type="ARBA" id="ARBA00022801"/>
    </source>
</evidence>
<dbReference type="InterPro" id="IPR000743">
    <property type="entry name" value="Glyco_hydro_28"/>
</dbReference>
<comment type="caution">
    <text evidence="11">The sequence shown here is derived from an EMBL/GenBank/DDBJ whole genome shotgun (WGS) entry which is preliminary data.</text>
</comment>
<dbReference type="InterPro" id="IPR006626">
    <property type="entry name" value="PbH1"/>
</dbReference>
<organism evidence="11 12">
    <name type="scientific">Lupinus albus</name>
    <name type="common">White lupine</name>
    <name type="synonym">Lupinus termis</name>
    <dbReference type="NCBI Taxonomy" id="3870"/>
    <lineage>
        <taxon>Eukaryota</taxon>
        <taxon>Viridiplantae</taxon>
        <taxon>Streptophyta</taxon>
        <taxon>Embryophyta</taxon>
        <taxon>Tracheophyta</taxon>
        <taxon>Spermatophyta</taxon>
        <taxon>Magnoliopsida</taxon>
        <taxon>eudicotyledons</taxon>
        <taxon>Gunneridae</taxon>
        <taxon>Pentapetalae</taxon>
        <taxon>rosids</taxon>
        <taxon>fabids</taxon>
        <taxon>Fabales</taxon>
        <taxon>Fabaceae</taxon>
        <taxon>Papilionoideae</taxon>
        <taxon>50 kb inversion clade</taxon>
        <taxon>genistoids sensu lato</taxon>
        <taxon>core genistoids</taxon>
        <taxon>Genisteae</taxon>
        <taxon>Lupinus</taxon>
    </lineage>
</organism>
<comment type="subcellular location">
    <subcellularLocation>
        <location evidence="1">Secreted</location>
        <location evidence="1">Cell wall</location>
    </subcellularLocation>
</comment>
<dbReference type="GO" id="GO:0004650">
    <property type="term" value="F:polygalacturonase activity"/>
    <property type="evidence" value="ECO:0007669"/>
    <property type="project" value="InterPro"/>
</dbReference>
<dbReference type="Pfam" id="PF00295">
    <property type="entry name" value="Glyco_hydro_28"/>
    <property type="match status" value="1"/>
</dbReference>
<sequence length="319" mass="34451">MANPTPNHCLFHLLILMIILSDSATAFLSAWSKACVSAKPAEIHVPQGKFKIAGHVIFKGPCANKAISITIDGELTLGFSHSKNIGISRLTSINSQHFHIVFNGCENVKIEGVKIIADGNSPNTDGIHVQMSSNIIILKSKIRTGDDCISIGPGTRNLHIENIECGPGHGISIGSLGWTRNEPGVQNVTVRTVTLTGTQYDVRIKSWGRPSSGFVKEVLFKNATMTDVQNPILIDQNYCPNNKNCPGQASGVKISDVRYEDIHGTSATQVAMKFDCSSTNPCIGIKLENVKLTYKNQVAEASCKNVGLNMESVQPQHCS</sequence>
<feature type="chain" id="PRO_5025381859" evidence="10">
    <location>
        <begin position="27"/>
        <end position="319"/>
    </location>
</feature>
<feature type="active site" evidence="8">
    <location>
        <position position="169"/>
    </location>
</feature>
<dbReference type="InterPro" id="IPR011050">
    <property type="entry name" value="Pectin_lyase_fold/virulence"/>
</dbReference>
<evidence type="ECO:0000256" key="8">
    <source>
        <dbReference type="PROSITE-ProRule" id="PRU10052"/>
    </source>
</evidence>
<evidence type="ECO:0000313" key="11">
    <source>
        <dbReference type="EMBL" id="KAE9607328.1"/>
    </source>
</evidence>
<keyword evidence="3" id="KW-0134">Cell wall</keyword>
<evidence type="ECO:0000256" key="1">
    <source>
        <dbReference type="ARBA" id="ARBA00004191"/>
    </source>
</evidence>
<evidence type="ECO:0000256" key="9">
    <source>
        <dbReference type="RuleBase" id="RU361169"/>
    </source>
</evidence>
<dbReference type="OrthoDB" id="187139at2759"/>
<dbReference type="GO" id="GO:0005975">
    <property type="term" value="P:carbohydrate metabolic process"/>
    <property type="evidence" value="ECO:0007669"/>
    <property type="project" value="InterPro"/>
</dbReference>
<keyword evidence="4" id="KW-0964">Secreted</keyword>
<name>A0A6A4Q0I5_LUPAL</name>
<dbReference type="Proteomes" id="UP000447434">
    <property type="component" value="Chromosome 9"/>
</dbReference>
<keyword evidence="7" id="KW-0961">Cell wall biogenesis/degradation</keyword>
<keyword evidence="12" id="KW-1185">Reference proteome</keyword>
<feature type="signal peptide" evidence="10">
    <location>
        <begin position="1"/>
        <end position="26"/>
    </location>
</feature>
<dbReference type="Gene3D" id="2.160.20.10">
    <property type="entry name" value="Single-stranded right-handed beta-helix, Pectin lyase-like"/>
    <property type="match status" value="1"/>
</dbReference>
<gene>
    <name evidence="11" type="ORF">Lalb_Chr09g0328861</name>
</gene>
<evidence type="ECO:0000256" key="2">
    <source>
        <dbReference type="ARBA" id="ARBA00008834"/>
    </source>
</evidence>
<keyword evidence="10" id="KW-0732">Signal</keyword>
<dbReference type="FunFam" id="2.160.20.10:FF:000111">
    <property type="entry name" value="Pectin lyase-like superfamily protein"/>
    <property type="match status" value="1"/>
</dbReference>
<evidence type="ECO:0000256" key="3">
    <source>
        <dbReference type="ARBA" id="ARBA00022512"/>
    </source>
</evidence>
<evidence type="ECO:0000256" key="6">
    <source>
        <dbReference type="ARBA" id="ARBA00023295"/>
    </source>
</evidence>
<dbReference type="EMBL" id="WOCE01000009">
    <property type="protein sequence ID" value="KAE9607328.1"/>
    <property type="molecule type" value="Genomic_DNA"/>
</dbReference>
<dbReference type="PROSITE" id="PS00502">
    <property type="entry name" value="POLYGALACTURONASE"/>
    <property type="match status" value="1"/>
</dbReference>
<evidence type="ECO:0000256" key="4">
    <source>
        <dbReference type="ARBA" id="ARBA00022525"/>
    </source>
</evidence>
<dbReference type="GO" id="GO:0071555">
    <property type="term" value="P:cell wall organization"/>
    <property type="evidence" value="ECO:0007669"/>
    <property type="project" value="UniProtKB-KW"/>
</dbReference>
<proteinExistence type="inferred from homology"/>
<comment type="similarity">
    <text evidence="2 9">Belongs to the glycosyl hydrolase 28 family.</text>
</comment>
<evidence type="ECO:0000313" key="12">
    <source>
        <dbReference type="Proteomes" id="UP000447434"/>
    </source>
</evidence>
<dbReference type="SUPFAM" id="SSF51126">
    <property type="entry name" value="Pectin lyase-like"/>
    <property type="match status" value="1"/>
</dbReference>
<dbReference type="InterPro" id="IPR012334">
    <property type="entry name" value="Pectin_lyas_fold"/>
</dbReference>
<evidence type="ECO:0000256" key="7">
    <source>
        <dbReference type="ARBA" id="ARBA00023316"/>
    </source>
</evidence>
<keyword evidence="6 9" id="KW-0326">Glycosidase</keyword>
<protein>
    <submittedName>
        <fullName evidence="11">Putative polygalacturonase</fullName>
    </submittedName>
</protein>
<keyword evidence="5 9" id="KW-0378">Hydrolase</keyword>
<accession>A0A6A4Q0I5</accession>
<dbReference type="AlphaFoldDB" id="A0A6A4Q0I5"/>
<dbReference type="PANTHER" id="PTHR31375">
    <property type="match status" value="1"/>
</dbReference>
<reference evidence="12" key="1">
    <citation type="journal article" date="2020" name="Nat. Commun.">
        <title>Genome sequence of the cluster root forming white lupin.</title>
        <authorList>
            <person name="Hufnagel B."/>
            <person name="Marques A."/>
            <person name="Soriano A."/>
            <person name="Marques L."/>
            <person name="Divol F."/>
            <person name="Doumas P."/>
            <person name="Sallet E."/>
            <person name="Mancinotti D."/>
            <person name="Carrere S."/>
            <person name="Marande W."/>
            <person name="Arribat S."/>
            <person name="Keller J."/>
            <person name="Huneau C."/>
            <person name="Blein T."/>
            <person name="Aime D."/>
            <person name="Laguerre M."/>
            <person name="Taylor J."/>
            <person name="Schubert V."/>
            <person name="Nelson M."/>
            <person name="Geu-Flores F."/>
            <person name="Crespi M."/>
            <person name="Gallardo-Guerrero K."/>
            <person name="Delaux P.-M."/>
            <person name="Salse J."/>
            <person name="Berges H."/>
            <person name="Guyot R."/>
            <person name="Gouzy J."/>
            <person name="Peret B."/>
        </authorList>
    </citation>
    <scope>NUCLEOTIDE SEQUENCE [LARGE SCALE GENOMIC DNA]</scope>
    <source>
        <strain evidence="12">cv. Amiga</strain>
    </source>
</reference>